<evidence type="ECO:0000256" key="1">
    <source>
        <dbReference type="ARBA" id="ARBA00005336"/>
    </source>
</evidence>
<dbReference type="Pfam" id="PF14310">
    <property type="entry name" value="Fn3-like"/>
    <property type="match status" value="1"/>
</dbReference>
<dbReference type="InterPro" id="IPR050288">
    <property type="entry name" value="Cellulose_deg_GH3"/>
</dbReference>
<evidence type="ECO:0000259" key="4">
    <source>
        <dbReference type="SMART" id="SM01217"/>
    </source>
</evidence>
<name>A0AAW7M479_9MICO</name>
<dbReference type="InterPro" id="IPR001764">
    <property type="entry name" value="Glyco_hydro_3_N"/>
</dbReference>
<dbReference type="AlphaFoldDB" id="A0AAW7M479"/>
<dbReference type="RefSeq" id="WP_301121362.1">
    <property type="nucleotide sequence ID" value="NZ_JAUHPX010000007.1"/>
</dbReference>
<gene>
    <name evidence="5" type="ORF">QQX10_11630</name>
</gene>
<dbReference type="Gene3D" id="3.40.50.1700">
    <property type="entry name" value="Glycoside hydrolase family 3 C-terminal domain"/>
    <property type="match status" value="1"/>
</dbReference>
<dbReference type="InterPro" id="IPR002772">
    <property type="entry name" value="Glyco_hydro_3_C"/>
</dbReference>
<feature type="region of interest" description="Disordered" evidence="3">
    <location>
        <begin position="791"/>
        <end position="810"/>
    </location>
</feature>
<feature type="compositionally biased region" description="Low complexity" evidence="3">
    <location>
        <begin position="798"/>
        <end position="810"/>
    </location>
</feature>
<dbReference type="PANTHER" id="PTHR42715">
    <property type="entry name" value="BETA-GLUCOSIDASE"/>
    <property type="match status" value="1"/>
</dbReference>
<organism evidence="5 6">
    <name type="scientific">Demequina lignilytica</name>
    <dbReference type="NCBI Taxonomy" id="3051663"/>
    <lineage>
        <taxon>Bacteria</taxon>
        <taxon>Bacillati</taxon>
        <taxon>Actinomycetota</taxon>
        <taxon>Actinomycetes</taxon>
        <taxon>Micrococcales</taxon>
        <taxon>Demequinaceae</taxon>
        <taxon>Demequina</taxon>
    </lineage>
</organism>
<dbReference type="Proteomes" id="UP001172737">
    <property type="component" value="Unassembled WGS sequence"/>
</dbReference>
<dbReference type="GO" id="GO:0004553">
    <property type="term" value="F:hydrolase activity, hydrolyzing O-glycosyl compounds"/>
    <property type="evidence" value="ECO:0007669"/>
    <property type="project" value="InterPro"/>
</dbReference>
<dbReference type="SUPFAM" id="SSF52279">
    <property type="entry name" value="Beta-D-glucan exohydrolase, C-terminal domain"/>
    <property type="match status" value="1"/>
</dbReference>
<protein>
    <submittedName>
        <fullName evidence="5">Glycoside hydrolase family 3 C-terminal domain-containing protein</fullName>
    </submittedName>
</protein>
<dbReference type="InterPro" id="IPR036881">
    <property type="entry name" value="Glyco_hydro_3_C_sf"/>
</dbReference>
<reference evidence="5" key="1">
    <citation type="submission" date="2023-06" db="EMBL/GenBank/DDBJ databases">
        <title>Sysu t00039.</title>
        <authorList>
            <person name="Gao L."/>
            <person name="Fang B.-Z."/>
            <person name="Li W.-J."/>
        </authorList>
    </citation>
    <scope>NUCLEOTIDE SEQUENCE</scope>
    <source>
        <strain evidence="5">SYSU T00039</strain>
    </source>
</reference>
<dbReference type="PRINTS" id="PR00133">
    <property type="entry name" value="GLHYDRLASE3"/>
</dbReference>
<sequence length="810" mass="85527">MSHELTELEKAALLSGASVWETRAVPRAGIRSLNLSDGPHGIRKQLGSGDHLGINGSAPATCFPTAATVANSWDAELTTALGEALGAEAAALDVDMVLGPGLNIKRSPLCGRNFEYFSEDPYLSGKLAAAYVRGIQSQGVSACPKHFAANSQEHRRMASDSVVDERTLREIYLTAFEIVVRESSPKAIMSAYNKVNGTYAHENAHLLQEILRDGWGFDGAVVSDWGGSNDAVTAVENGGTLEMPSPGLDSARQIVTALRAGRLAEADLDARVDEMVTLVERIDPSLARAVDEQAHHELARRVAESSHVLLRNAGGLLPLAAGARVAVIGDFAQTPRYQGAGSSLVNPTRLSTVLDALPGSGLELVRFAQGFRRTGGPDAGLLAEAVEAARSADVALVFLGLDETSESEGNDRTHMRLPANQIGLLDALHREDVPVVVVLSAGSAIEMPWLEQTDALVHGYLGGQAGAEATLNVLTGRVNPSGRLAETYPVRLEDNPSHAYYPGLGDASEYREGLYVGYRYYESVGADVLFPFGFGLSYTTFEISDLVVTASGATATVTNTGAVAGGHVAQLYVERVTDGAHRPVRELKGFAKVELAPGASTTVEIPFDRYTFRTFDPAADAWVTEAGEYRVAVGSHVRDLPVAAVLHVDGATVAADPAPAVYRTGDVVAVTDVDFEALLGRALPTASGEREPLDANSPLLAMHHAPSPLARGAAGALKGLIARSQRKGKPDLNLFFLYNMPFRAMGKMTNGAVSMDMVDGIVDIANGHLLRGVGATASGFVRNARESKRLTAELADHPTPAASAPAQAAR</sequence>
<dbReference type="Pfam" id="PF01915">
    <property type="entry name" value="Glyco_hydro_3_C"/>
    <property type="match status" value="1"/>
</dbReference>
<dbReference type="PANTHER" id="PTHR42715:SF10">
    <property type="entry name" value="BETA-GLUCOSIDASE"/>
    <property type="match status" value="1"/>
</dbReference>
<dbReference type="InterPro" id="IPR013783">
    <property type="entry name" value="Ig-like_fold"/>
</dbReference>
<evidence type="ECO:0000256" key="3">
    <source>
        <dbReference type="SAM" id="MobiDB-lite"/>
    </source>
</evidence>
<evidence type="ECO:0000313" key="6">
    <source>
        <dbReference type="Proteomes" id="UP001172737"/>
    </source>
</evidence>
<evidence type="ECO:0000313" key="5">
    <source>
        <dbReference type="EMBL" id="MDN4488814.1"/>
    </source>
</evidence>
<dbReference type="InterPro" id="IPR017853">
    <property type="entry name" value="GH"/>
</dbReference>
<dbReference type="SUPFAM" id="SSF51445">
    <property type="entry name" value="(Trans)glycosidases"/>
    <property type="match status" value="1"/>
</dbReference>
<dbReference type="InterPro" id="IPR026891">
    <property type="entry name" value="Fn3-like"/>
</dbReference>
<accession>A0AAW7M479</accession>
<dbReference type="GO" id="GO:0005975">
    <property type="term" value="P:carbohydrate metabolic process"/>
    <property type="evidence" value="ECO:0007669"/>
    <property type="project" value="InterPro"/>
</dbReference>
<dbReference type="Gene3D" id="3.20.20.300">
    <property type="entry name" value="Glycoside hydrolase, family 3, N-terminal domain"/>
    <property type="match status" value="1"/>
</dbReference>
<dbReference type="SMART" id="SM01217">
    <property type="entry name" value="Fn3_like"/>
    <property type="match status" value="1"/>
</dbReference>
<comment type="similarity">
    <text evidence="1">Belongs to the glycosyl hydrolase 3 family.</text>
</comment>
<keyword evidence="6" id="KW-1185">Reference proteome</keyword>
<comment type="caution">
    <text evidence="5">The sequence shown here is derived from an EMBL/GenBank/DDBJ whole genome shotgun (WGS) entry which is preliminary data.</text>
</comment>
<dbReference type="Gene3D" id="2.60.40.10">
    <property type="entry name" value="Immunoglobulins"/>
    <property type="match status" value="1"/>
</dbReference>
<dbReference type="EMBL" id="JAUHPX010000007">
    <property type="protein sequence ID" value="MDN4488814.1"/>
    <property type="molecule type" value="Genomic_DNA"/>
</dbReference>
<evidence type="ECO:0000256" key="2">
    <source>
        <dbReference type="ARBA" id="ARBA00022801"/>
    </source>
</evidence>
<dbReference type="InterPro" id="IPR036962">
    <property type="entry name" value="Glyco_hydro_3_N_sf"/>
</dbReference>
<dbReference type="Pfam" id="PF00933">
    <property type="entry name" value="Glyco_hydro_3"/>
    <property type="match status" value="1"/>
</dbReference>
<feature type="domain" description="Fibronectin type III-like" evidence="4">
    <location>
        <begin position="567"/>
        <end position="637"/>
    </location>
</feature>
<proteinExistence type="inferred from homology"/>
<keyword evidence="2 5" id="KW-0378">Hydrolase</keyword>